<comment type="caution">
    <text evidence="12">The sequence shown here is derived from an EMBL/GenBank/DDBJ whole genome shotgun (WGS) entry which is preliminary data.</text>
</comment>
<evidence type="ECO:0000259" key="11">
    <source>
        <dbReference type="PROSITE" id="PS50850"/>
    </source>
</evidence>
<evidence type="ECO:0000256" key="8">
    <source>
        <dbReference type="RuleBase" id="RU003346"/>
    </source>
</evidence>
<feature type="transmembrane region" description="Helical" evidence="10">
    <location>
        <begin position="488"/>
        <end position="509"/>
    </location>
</feature>
<dbReference type="InterPro" id="IPR050360">
    <property type="entry name" value="MFS_Sugar_Transporters"/>
</dbReference>
<evidence type="ECO:0000256" key="3">
    <source>
        <dbReference type="ARBA" id="ARBA00022448"/>
    </source>
</evidence>
<keyword evidence="3 8" id="KW-0813">Transport</keyword>
<feature type="transmembrane region" description="Helical" evidence="10">
    <location>
        <begin position="148"/>
        <end position="169"/>
    </location>
</feature>
<comment type="similarity">
    <text evidence="2 8">Belongs to the major facilitator superfamily. Sugar transporter (TC 2.A.1.1) family.</text>
</comment>
<name>A0A4Y9YBM5_9AGAM</name>
<dbReference type="Pfam" id="PF00083">
    <property type="entry name" value="Sugar_tr"/>
    <property type="match status" value="1"/>
</dbReference>
<evidence type="ECO:0000313" key="13">
    <source>
        <dbReference type="Proteomes" id="UP000298327"/>
    </source>
</evidence>
<dbReference type="Proteomes" id="UP000298327">
    <property type="component" value="Unassembled WGS sequence"/>
</dbReference>
<feature type="transmembrane region" description="Helical" evidence="10">
    <location>
        <begin position="176"/>
        <end position="194"/>
    </location>
</feature>
<keyword evidence="4 10" id="KW-0812">Transmembrane</keyword>
<dbReference type="GO" id="GO:0005351">
    <property type="term" value="F:carbohydrate:proton symporter activity"/>
    <property type="evidence" value="ECO:0007669"/>
    <property type="project" value="TreeGrafter"/>
</dbReference>
<dbReference type="GO" id="GO:0016020">
    <property type="term" value="C:membrane"/>
    <property type="evidence" value="ECO:0007669"/>
    <property type="project" value="UniProtKB-SubCell"/>
</dbReference>
<feature type="transmembrane region" description="Helical" evidence="10">
    <location>
        <begin position="362"/>
        <end position="383"/>
    </location>
</feature>
<dbReference type="SUPFAM" id="SSF103473">
    <property type="entry name" value="MFS general substrate transporter"/>
    <property type="match status" value="1"/>
</dbReference>
<evidence type="ECO:0000313" key="12">
    <source>
        <dbReference type="EMBL" id="TFY59552.1"/>
    </source>
</evidence>
<dbReference type="PRINTS" id="PR00171">
    <property type="entry name" value="SUGRTRNSPORT"/>
</dbReference>
<keyword evidence="13" id="KW-1185">Reference proteome</keyword>
<keyword evidence="5 10" id="KW-1133">Transmembrane helix</keyword>
<feature type="transmembrane region" description="Helical" evidence="10">
    <location>
        <begin position="235"/>
        <end position="257"/>
    </location>
</feature>
<dbReference type="AlphaFoldDB" id="A0A4Y9YBM5"/>
<evidence type="ECO:0000256" key="9">
    <source>
        <dbReference type="SAM" id="MobiDB-lite"/>
    </source>
</evidence>
<dbReference type="PANTHER" id="PTHR48022:SF91">
    <property type="entry name" value="MAJOR FACILITATOR SUPERFAMILY (MFS) PROFILE DOMAIN-CONTAINING PROTEIN-RELATED"/>
    <property type="match status" value="1"/>
</dbReference>
<dbReference type="InterPro" id="IPR003663">
    <property type="entry name" value="Sugar/inositol_transpt"/>
</dbReference>
<evidence type="ECO:0000256" key="6">
    <source>
        <dbReference type="ARBA" id="ARBA00023136"/>
    </source>
</evidence>
<dbReference type="NCBIfam" id="TIGR00879">
    <property type="entry name" value="SP"/>
    <property type="match status" value="1"/>
</dbReference>
<organism evidence="12 13">
    <name type="scientific">Dentipellis fragilis</name>
    <dbReference type="NCBI Taxonomy" id="205917"/>
    <lineage>
        <taxon>Eukaryota</taxon>
        <taxon>Fungi</taxon>
        <taxon>Dikarya</taxon>
        <taxon>Basidiomycota</taxon>
        <taxon>Agaricomycotina</taxon>
        <taxon>Agaricomycetes</taxon>
        <taxon>Russulales</taxon>
        <taxon>Hericiaceae</taxon>
        <taxon>Dentipellis</taxon>
    </lineage>
</organism>
<evidence type="ECO:0000256" key="5">
    <source>
        <dbReference type="ARBA" id="ARBA00022989"/>
    </source>
</evidence>
<dbReference type="PROSITE" id="PS50850">
    <property type="entry name" value="MFS"/>
    <property type="match status" value="1"/>
</dbReference>
<comment type="subcellular location">
    <subcellularLocation>
        <location evidence="1">Membrane</location>
        <topology evidence="1">Multi-pass membrane protein</topology>
    </subcellularLocation>
</comment>
<comment type="catalytic activity">
    <reaction evidence="7">
        <text>myo-inositol(out) + H(+)(out) = myo-inositol(in) + H(+)(in)</text>
        <dbReference type="Rhea" id="RHEA:60364"/>
        <dbReference type="ChEBI" id="CHEBI:15378"/>
        <dbReference type="ChEBI" id="CHEBI:17268"/>
    </reaction>
</comment>
<gene>
    <name evidence="12" type="ORF">EVG20_g7748</name>
</gene>
<sequence length="578" mass="63619">MRASQAQVTALRSLLSIRPYFFAGAGTNDSLNGDLEDDGHCEEHARDFVRDLHRIRCVASYSDTTSVSSQYAPLTFEFIEDVGIHTLQGCLIMPDFIQRFGEQNADGTFTLSSSRQSIITSLLSAGTFVGALGQALTSDRYGRRGSIFIWSTIFTVGVVIQTATLTSIAQISIGRFIAGLGVGALSAIVPLYNGETSPKAIRGMILVMYQLQIIMGIFISYIIDLGTHTITNSASWKIPVGLQMLWGLILMSGILFLPESPRHLLFTNRTAEARSVIAELNSVPENDALVTSAISELEIAIAAENEGGRATWLECFSTRNQLWKRTLNGMMLQFIQQLNGQNFYYYYGDTFFQSAGTELSPYVIQTILGAVSVAGTLPALYLIETWGRRRSLLTGALLEAVCALIAGLSGHFLVAQGQNPKSGGDTLIAFAVLQVFSYSMFWGPTPWVYLGESFPLRVRPKSIALGSATNWLWNFLLSFFSPRIAADIGPLILLIFFGMLVFGYVYVYFMIPETKGLSLEEVDQLYREGVRPWRSAGWRPHLLEESRAREGEGDGDVKEDVMVEKGAESVHTSGKEKA</sequence>
<accession>A0A4Y9YBM5</accession>
<reference evidence="12 13" key="1">
    <citation type="submission" date="2019-02" db="EMBL/GenBank/DDBJ databases">
        <title>Genome sequencing of the rare red list fungi Dentipellis fragilis.</title>
        <authorList>
            <person name="Buettner E."/>
            <person name="Kellner H."/>
        </authorList>
    </citation>
    <scope>NUCLEOTIDE SEQUENCE [LARGE SCALE GENOMIC DNA]</scope>
    <source>
        <strain evidence="12 13">DSM 105465</strain>
    </source>
</reference>
<evidence type="ECO:0000256" key="1">
    <source>
        <dbReference type="ARBA" id="ARBA00004141"/>
    </source>
</evidence>
<dbReference type="OrthoDB" id="2241241at2759"/>
<feature type="region of interest" description="Disordered" evidence="9">
    <location>
        <begin position="544"/>
        <end position="578"/>
    </location>
</feature>
<dbReference type="Gene3D" id="1.20.1250.20">
    <property type="entry name" value="MFS general substrate transporter like domains"/>
    <property type="match status" value="1"/>
</dbReference>
<dbReference type="InterPro" id="IPR020846">
    <property type="entry name" value="MFS_dom"/>
</dbReference>
<dbReference type="EMBL" id="SEOQ01000613">
    <property type="protein sequence ID" value="TFY59552.1"/>
    <property type="molecule type" value="Genomic_DNA"/>
</dbReference>
<feature type="transmembrane region" description="Helical" evidence="10">
    <location>
        <begin position="118"/>
        <end position="136"/>
    </location>
</feature>
<proteinExistence type="inferred from homology"/>
<dbReference type="InterPro" id="IPR036259">
    <property type="entry name" value="MFS_trans_sf"/>
</dbReference>
<keyword evidence="6 10" id="KW-0472">Membrane</keyword>
<feature type="transmembrane region" description="Helical" evidence="10">
    <location>
        <begin position="200"/>
        <end position="223"/>
    </location>
</feature>
<dbReference type="InterPro" id="IPR005829">
    <property type="entry name" value="Sugar_transporter_CS"/>
</dbReference>
<evidence type="ECO:0000256" key="7">
    <source>
        <dbReference type="ARBA" id="ARBA00049119"/>
    </source>
</evidence>
<evidence type="ECO:0000256" key="10">
    <source>
        <dbReference type="SAM" id="Phobius"/>
    </source>
</evidence>
<evidence type="ECO:0000256" key="2">
    <source>
        <dbReference type="ARBA" id="ARBA00010992"/>
    </source>
</evidence>
<dbReference type="PROSITE" id="PS00217">
    <property type="entry name" value="SUGAR_TRANSPORT_2"/>
    <property type="match status" value="1"/>
</dbReference>
<feature type="domain" description="Major facilitator superfamily (MFS) profile" evidence="11">
    <location>
        <begin position="69"/>
        <end position="515"/>
    </location>
</feature>
<protein>
    <recommendedName>
        <fullName evidence="11">Major facilitator superfamily (MFS) profile domain-containing protein</fullName>
    </recommendedName>
</protein>
<feature type="transmembrane region" description="Helical" evidence="10">
    <location>
        <begin position="462"/>
        <end position="482"/>
    </location>
</feature>
<evidence type="ECO:0000256" key="4">
    <source>
        <dbReference type="ARBA" id="ARBA00022692"/>
    </source>
</evidence>
<dbReference type="PANTHER" id="PTHR48022">
    <property type="entry name" value="PLASTIDIC GLUCOSE TRANSPORTER 4"/>
    <property type="match status" value="1"/>
</dbReference>
<feature type="transmembrane region" description="Helical" evidence="10">
    <location>
        <begin position="395"/>
        <end position="415"/>
    </location>
</feature>
<dbReference type="STRING" id="205917.A0A4Y9YBM5"/>
<feature type="transmembrane region" description="Helical" evidence="10">
    <location>
        <begin position="427"/>
        <end position="450"/>
    </location>
</feature>
<dbReference type="CDD" id="cd17356">
    <property type="entry name" value="MFS_HXT"/>
    <property type="match status" value="1"/>
</dbReference>
<dbReference type="InterPro" id="IPR005828">
    <property type="entry name" value="MFS_sugar_transport-like"/>
</dbReference>